<evidence type="ECO:0000313" key="3">
    <source>
        <dbReference type="Proteomes" id="UP000626844"/>
    </source>
</evidence>
<proteinExistence type="predicted"/>
<reference evidence="2" key="1">
    <citation type="submission" date="2020-09" db="EMBL/GenBank/DDBJ databases">
        <title>A novel bacterium of genus Bacillus, isolated from South China Sea.</title>
        <authorList>
            <person name="Huang H."/>
            <person name="Mo K."/>
            <person name="Hu Y."/>
        </authorList>
    </citation>
    <scope>NUCLEOTIDE SEQUENCE</scope>
    <source>
        <strain evidence="2">IB182487</strain>
    </source>
</reference>
<keyword evidence="1" id="KW-0175">Coiled coil</keyword>
<accession>A0A926RWZ3</accession>
<dbReference type="Proteomes" id="UP000626844">
    <property type="component" value="Unassembled WGS sequence"/>
</dbReference>
<sequence>MRPLSYYLSFLQSALAEKKEQLKRLKSCEAELDGLQNELNQNQKLAKDPELTSKTWKGTLSNQFEEVREALSFSYKHISHNQLNSVLTSIENKIEEIKAEIQSLESNIAAETARIEREKREEREERAE</sequence>
<dbReference type="Gene3D" id="1.20.1170.10">
    <property type="match status" value="1"/>
</dbReference>
<dbReference type="RefSeq" id="WP_191158043.1">
    <property type="nucleotide sequence ID" value="NZ_JACXAI010000010.1"/>
</dbReference>
<evidence type="ECO:0000256" key="1">
    <source>
        <dbReference type="SAM" id="Coils"/>
    </source>
</evidence>
<feature type="coiled-coil region" evidence="1">
    <location>
        <begin position="8"/>
        <end position="45"/>
    </location>
</feature>
<evidence type="ECO:0000313" key="2">
    <source>
        <dbReference type="EMBL" id="MBD1380446.1"/>
    </source>
</evidence>
<dbReference type="EMBL" id="JACXAI010000010">
    <property type="protein sequence ID" value="MBD1380446.1"/>
    <property type="molecule type" value="Genomic_DNA"/>
</dbReference>
<dbReference type="Pfam" id="PF16888">
    <property type="entry name" value="YwqH-like"/>
    <property type="match status" value="1"/>
</dbReference>
<organism evidence="2 3">
    <name type="scientific">Metabacillus arenae</name>
    <dbReference type="NCBI Taxonomy" id="2771434"/>
    <lineage>
        <taxon>Bacteria</taxon>
        <taxon>Bacillati</taxon>
        <taxon>Bacillota</taxon>
        <taxon>Bacilli</taxon>
        <taxon>Bacillales</taxon>
        <taxon>Bacillaceae</taxon>
        <taxon>Metabacillus</taxon>
    </lineage>
</organism>
<keyword evidence="3" id="KW-1185">Reference proteome</keyword>
<comment type="caution">
    <text evidence="2">The sequence shown here is derived from an EMBL/GenBank/DDBJ whole genome shotgun (WGS) entry which is preliminary data.</text>
</comment>
<feature type="coiled-coil region" evidence="1">
    <location>
        <begin position="80"/>
        <end position="128"/>
    </location>
</feature>
<name>A0A926RWZ3_9BACI</name>
<dbReference type="AlphaFoldDB" id="A0A926RWZ3"/>
<protein>
    <submittedName>
        <fullName evidence="2">DUF5082 family protein</fullName>
    </submittedName>
</protein>
<gene>
    <name evidence="2" type="ORF">IC621_09410</name>
</gene>
<dbReference type="InterPro" id="IPR031681">
    <property type="entry name" value="YwqH-like"/>
</dbReference>